<evidence type="ECO:0000313" key="2">
    <source>
        <dbReference type="Proteomes" id="UP000566711"/>
    </source>
</evidence>
<gene>
    <name evidence="1" type="ORF">H3H36_22000</name>
</gene>
<name>A0A7W2I903_9BURK</name>
<dbReference type="Proteomes" id="UP000566711">
    <property type="component" value="Unassembled WGS sequence"/>
</dbReference>
<evidence type="ECO:0000313" key="1">
    <source>
        <dbReference type="EMBL" id="MBA5608031.1"/>
    </source>
</evidence>
<dbReference type="RefSeq" id="WP_182220215.1">
    <property type="nucleotide sequence ID" value="NZ_JACEZS010000024.1"/>
</dbReference>
<dbReference type="AlphaFoldDB" id="A0A7W2I903"/>
<reference evidence="1 2" key="1">
    <citation type="submission" date="2020-07" db="EMBL/GenBank/DDBJ databases">
        <title>Novel species isolated from subtropical streams in China.</title>
        <authorList>
            <person name="Lu H."/>
        </authorList>
    </citation>
    <scope>NUCLEOTIDE SEQUENCE [LARGE SCALE GENOMIC DNA]</scope>
    <source>
        <strain evidence="1 2">FT3S</strain>
    </source>
</reference>
<keyword evidence="2" id="KW-1185">Reference proteome</keyword>
<proteinExistence type="predicted"/>
<sequence>MDEWFVTNLPDEAVDNSSRLMDIDEVWLQKASPSLKRQAMKAWFLARYCDPAEETPYISAEGGYIFVHGGPYHPKDELDQRFSGIVDEELISDVVDELQSNVGDDWAPVQWGDDDDYDEEFGVNVANPKDPANVLERRLQEISEVLTLTGSEAAVALAKKLAYSNVITAFESYLWETMTYAVENDDRVLKNIVTRFPHFKDQGMKLGQIYDKFDSLRGLVKGYLQDTVWHKWDSVTMLIAHALEIKAPSFDAFIEPTIKRHDIIHRSGNSKDGEPIELGEFEIQELMDAVRDFAMELEGHLFERYTQKIHAEIAAEFEKLDEMLGDKAA</sequence>
<organism evidence="1 2">
    <name type="scientific">Rugamonas fusca</name>
    <dbReference type="NCBI Taxonomy" id="2758568"/>
    <lineage>
        <taxon>Bacteria</taxon>
        <taxon>Pseudomonadati</taxon>
        <taxon>Pseudomonadota</taxon>
        <taxon>Betaproteobacteria</taxon>
        <taxon>Burkholderiales</taxon>
        <taxon>Oxalobacteraceae</taxon>
        <taxon>Telluria group</taxon>
        <taxon>Rugamonas</taxon>
    </lineage>
</organism>
<comment type="caution">
    <text evidence="1">The sequence shown here is derived from an EMBL/GenBank/DDBJ whole genome shotgun (WGS) entry which is preliminary data.</text>
</comment>
<protein>
    <submittedName>
        <fullName evidence="1">Uncharacterized protein</fullName>
    </submittedName>
</protein>
<accession>A0A7W2I903</accession>
<dbReference type="EMBL" id="JACEZS010000024">
    <property type="protein sequence ID" value="MBA5608031.1"/>
    <property type="molecule type" value="Genomic_DNA"/>
</dbReference>